<sequence>MSAFLIVSAIQGTSILVDEFFFHHRRTMPRWERLGHPIDTATVLACLYFLYFTDPTPLNITIYYVMALASCLCITKDEWVHWKYCGPTEMWLHAMLFVTHPLLLFSAMAEWQTERPAFLMVALGVTVFFVYQIVFWNFLEPYLRRLKAEKRNRAISKDELYEYFGE</sequence>
<keyword evidence="3" id="KW-1185">Reference proteome</keyword>
<feature type="transmembrane region" description="Helical" evidence="1">
    <location>
        <begin position="58"/>
        <end position="79"/>
    </location>
</feature>
<name>A0ABT6DJY1_9BACT</name>
<evidence type="ECO:0000313" key="3">
    <source>
        <dbReference type="Proteomes" id="UP001152321"/>
    </source>
</evidence>
<organism evidence="2 3">
    <name type="scientific">Bdellovibrio svalbardensis</name>
    <dbReference type="NCBI Taxonomy" id="2972972"/>
    <lineage>
        <taxon>Bacteria</taxon>
        <taxon>Pseudomonadati</taxon>
        <taxon>Bdellovibrionota</taxon>
        <taxon>Bdellovibrionia</taxon>
        <taxon>Bdellovibrionales</taxon>
        <taxon>Pseudobdellovibrionaceae</taxon>
        <taxon>Bdellovibrio</taxon>
    </lineage>
</organism>
<accession>A0ABT6DJY1</accession>
<protein>
    <submittedName>
        <fullName evidence="2">Uncharacterized protein</fullName>
    </submittedName>
</protein>
<feature type="transmembrane region" description="Helical" evidence="1">
    <location>
        <begin position="117"/>
        <end position="139"/>
    </location>
</feature>
<dbReference type="RefSeq" id="WP_277578659.1">
    <property type="nucleotide sequence ID" value="NZ_JANRMI010000003.1"/>
</dbReference>
<keyword evidence="1" id="KW-0812">Transmembrane</keyword>
<keyword evidence="1" id="KW-1133">Transmembrane helix</keyword>
<evidence type="ECO:0000256" key="1">
    <source>
        <dbReference type="SAM" id="Phobius"/>
    </source>
</evidence>
<dbReference type="Proteomes" id="UP001152321">
    <property type="component" value="Unassembled WGS sequence"/>
</dbReference>
<evidence type="ECO:0000313" key="2">
    <source>
        <dbReference type="EMBL" id="MDG0817184.1"/>
    </source>
</evidence>
<comment type="caution">
    <text evidence="2">The sequence shown here is derived from an EMBL/GenBank/DDBJ whole genome shotgun (WGS) entry which is preliminary data.</text>
</comment>
<keyword evidence="1" id="KW-0472">Membrane</keyword>
<reference evidence="2" key="1">
    <citation type="submission" date="2022-08" db="EMBL/GenBank/DDBJ databases">
        <title>Novel Bdellovibrio Species Isolated from Svalbard: Designation Bdellovibrio svalbardensis.</title>
        <authorList>
            <person name="Mitchell R.J."/>
            <person name="Choi S.Y."/>
        </authorList>
    </citation>
    <scope>NUCLEOTIDE SEQUENCE</scope>
    <source>
        <strain evidence="2">PAP01</strain>
    </source>
</reference>
<dbReference type="EMBL" id="JANRMI010000003">
    <property type="protein sequence ID" value="MDG0817184.1"/>
    <property type="molecule type" value="Genomic_DNA"/>
</dbReference>
<feature type="transmembrane region" description="Helical" evidence="1">
    <location>
        <begin position="91"/>
        <end position="111"/>
    </location>
</feature>
<proteinExistence type="predicted"/>
<gene>
    <name evidence="2" type="ORF">NWE73_12455</name>
</gene>